<comment type="caution">
    <text evidence="1">The sequence shown here is derived from an EMBL/GenBank/DDBJ whole genome shotgun (WGS) entry which is preliminary data.</text>
</comment>
<evidence type="ECO:0000313" key="2">
    <source>
        <dbReference type="Proteomes" id="UP000664293"/>
    </source>
</evidence>
<sequence length="781" mass="88287">MNNFYRKFVNKGKSLAKSKDLRWDLSFDLEGRVPKSERWDLADICGLATPPYFWLSTLGNDAKALKIFNFLCGVGGESSISPGPMSDHWRDFYQAALLNELLIKRNKPNHALVNIGRSLRIIATCAGSEAPWELTPKTVQSAYNVALLLGSSGKVAANIIMVIRTLIDSLHISNRSPLEKFCTAYEGQEDSAINVSELKQGNNNYRNTSKVRFELSERKGSAKLPEEKAFWELVRIVFTEKPNTFVDSIRFLQIKLAIISGFRVGENVLLPVDWCRWVEHLTGDREVLAEKGGIARSLYIRHFAEKQAVDVNVMGVTLFESIQNVPLIFEDVVLETLSEAERLTKPLREKLRLQVATGRLLPELLPDALAPAWDIYSRLSGALSISNSSLPQNLVSKYKETFDPSYLDKIREYQIREISISGVSKNCAKYFNRLPVTIRRESGEPFTGNIDWKNAFIHVSDAESLIRSSMPTKLPETKSFLINEGGRLSPEALMFLMPIRAIVEERSGGILDVNRYFSVGRASTADLHLQLGAQANNIFSRYGHSDEDRSLRLNTHSLRHLQNAELFRLGVADTIITKRFNRRSVAQSYIYDHRSLAEDLAHIDLPKGADSMAPRAQETLQMIMAKRIRGPIVDEFLKIQEEMGDDEAFKYLSAEADGLHATPFGFCVNSFTIDPCPKHLECYDCRHLTRSGIPEEQQRLEKLKQRMVDVVNVIEAKPIAHRNIGWQNQLKHAQSRLESLEKIIETAPLEHPFPDGKDLYSAVENKYGTSVIDAPKTRRPE</sequence>
<dbReference type="Proteomes" id="UP000664293">
    <property type="component" value="Unassembled WGS sequence"/>
</dbReference>
<reference evidence="1 2" key="1">
    <citation type="submission" date="2020-12" db="EMBL/GenBank/DDBJ databases">
        <title>Oil enriched cultivation method for isolating marine PHA-producing bacteria.</title>
        <authorList>
            <person name="Zheng W."/>
            <person name="Yu S."/>
            <person name="Huang Y."/>
        </authorList>
    </citation>
    <scope>NUCLEOTIDE SEQUENCE [LARGE SCALE GENOMIC DNA]</scope>
    <source>
        <strain evidence="1 2">SN0-2</strain>
    </source>
</reference>
<evidence type="ECO:0008006" key="3">
    <source>
        <dbReference type="Google" id="ProtNLM"/>
    </source>
</evidence>
<dbReference type="EMBL" id="JAEKJR010000002">
    <property type="protein sequence ID" value="MBN8431607.1"/>
    <property type="molecule type" value="Genomic_DNA"/>
</dbReference>
<organism evidence="1 2">
    <name type="scientific">Microbulbifer salipaludis</name>
    <dbReference type="NCBI Taxonomy" id="187980"/>
    <lineage>
        <taxon>Bacteria</taxon>
        <taxon>Pseudomonadati</taxon>
        <taxon>Pseudomonadota</taxon>
        <taxon>Gammaproteobacteria</taxon>
        <taxon>Cellvibrionales</taxon>
        <taxon>Microbulbiferaceae</taxon>
        <taxon>Microbulbifer</taxon>
    </lineage>
</organism>
<name>A0ABS3E8I2_9GAMM</name>
<proteinExistence type="predicted"/>
<evidence type="ECO:0000313" key="1">
    <source>
        <dbReference type="EMBL" id="MBN8431607.1"/>
    </source>
</evidence>
<protein>
    <recommendedName>
        <fullName evidence="3">Integrase</fullName>
    </recommendedName>
</protein>
<gene>
    <name evidence="1" type="ORF">JF535_12160</name>
</gene>
<dbReference type="RefSeq" id="WP_207002444.1">
    <property type="nucleotide sequence ID" value="NZ_JAEKJR010000002.1"/>
</dbReference>
<keyword evidence="2" id="KW-1185">Reference proteome</keyword>
<accession>A0ABS3E8I2</accession>